<feature type="binding site" evidence="14">
    <location>
        <begin position="135"/>
        <end position="142"/>
    </location>
    <ligand>
        <name>ATP</name>
        <dbReference type="ChEBI" id="CHEBI:30616"/>
    </ligand>
</feature>
<dbReference type="GO" id="GO:0005737">
    <property type="term" value="C:cytoplasm"/>
    <property type="evidence" value="ECO:0007669"/>
    <property type="project" value="UniProtKB-SubCell"/>
</dbReference>
<keyword evidence="11 14" id="KW-0067">ATP-binding</keyword>
<dbReference type="Pfam" id="PF00485">
    <property type="entry name" value="PRK"/>
    <property type="match status" value="1"/>
</dbReference>
<dbReference type="GO" id="GO:0004594">
    <property type="term" value="F:pantothenate kinase activity"/>
    <property type="evidence" value="ECO:0007669"/>
    <property type="project" value="UniProtKB-UniRule"/>
</dbReference>
<evidence type="ECO:0000313" key="19">
    <source>
        <dbReference type="Proteomes" id="UP000276055"/>
    </source>
</evidence>
<keyword evidence="12 14" id="KW-0173">Coenzyme A biosynthesis</keyword>
<evidence type="ECO:0000313" key="18">
    <source>
        <dbReference type="EMBL" id="RKR20545.1"/>
    </source>
</evidence>
<evidence type="ECO:0000256" key="4">
    <source>
        <dbReference type="ARBA" id="ARBA00006087"/>
    </source>
</evidence>
<comment type="caution">
    <text evidence="18">The sequence shown here is derived from an EMBL/GenBank/DDBJ whole genome shotgun (WGS) entry which is preliminary data.</text>
</comment>
<protein>
    <recommendedName>
        <fullName evidence="6 14">Pantothenate kinase</fullName>
        <ecNumber evidence="5 14">2.7.1.33</ecNumber>
    </recommendedName>
    <alternativeName>
        <fullName evidence="13 14">Pantothenic acid kinase</fullName>
    </alternativeName>
</protein>
<keyword evidence="7 14" id="KW-0963">Cytoplasm</keyword>
<comment type="similarity">
    <text evidence="4 14 15">Belongs to the prokaryotic pantothenate kinase family.</text>
</comment>
<evidence type="ECO:0000256" key="16">
    <source>
        <dbReference type="SAM" id="MobiDB-lite"/>
    </source>
</evidence>
<dbReference type="HAMAP" id="MF_00215">
    <property type="entry name" value="Pantothen_kinase_1"/>
    <property type="match status" value="1"/>
</dbReference>
<dbReference type="Gene3D" id="3.40.50.300">
    <property type="entry name" value="P-loop containing nucleotide triphosphate hydrolases"/>
    <property type="match status" value="1"/>
</dbReference>
<dbReference type="PIRSF" id="PIRSF000545">
    <property type="entry name" value="Pantothenate_kin"/>
    <property type="match status" value="1"/>
</dbReference>
<gene>
    <name evidence="14" type="primary">coaA</name>
    <name evidence="18" type="ORF">C8D78_1183</name>
</gene>
<dbReference type="PANTHER" id="PTHR10285">
    <property type="entry name" value="URIDINE KINASE"/>
    <property type="match status" value="1"/>
</dbReference>
<dbReference type="InterPro" id="IPR006083">
    <property type="entry name" value="PRK/URK"/>
</dbReference>
<evidence type="ECO:0000256" key="9">
    <source>
        <dbReference type="ARBA" id="ARBA00022741"/>
    </source>
</evidence>
<keyword evidence="8 14" id="KW-0808">Transferase</keyword>
<proteinExistence type="inferred from homology"/>
<evidence type="ECO:0000256" key="12">
    <source>
        <dbReference type="ARBA" id="ARBA00022993"/>
    </source>
</evidence>
<evidence type="ECO:0000256" key="1">
    <source>
        <dbReference type="ARBA" id="ARBA00001206"/>
    </source>
</evidence>
<keyword evidence="9 14" id="KW-0547">Nucleotide-binding</keyword>
<dbReference type="SUPFAM" id="SSF52540">
    <property type="entry name" value="P-loop containing nucleoside triphosphate hydrolases"/>
    <property type="match status" value="1"/>
</dbReference>
<dbReference type="UniPathway" id="UPA00241">
    <property type="reaction ID" value="UER00352"/>
</dbReference>
<sequence>MTTRRGRPGSGLPSLRPGSDRPVHFALGAVKGRISKVTLQRNEANGDGVSPFVELDRQTWSRLAAQMEQPLNEEDVFRLRGLGDPLDMREVREVYLPLSRLLHLYVEAAGQLHAATTTFLGEKTQRTPFVIGVAGSVAVGKSTIARVLREMLRRWPGTPNVELITTDGFLYPLAELRRRQLLERKGFPESYDRRALLRFVSEIKGGAEEVRAPWYSHVTYDIVPGKEVVVRRPDVLIVEGLNVLAPARARQDGRQGLALSDFFDFSIYVDAKTSYIEEWYVDRFRKLRSTAFAQPESYFHRYATLSDAEAEQTARDIWKRINEPNLEENVLPTRGRAQLVLTKDSDHSIRRMLLRKV</sequence>
<comment type="pathway">
    <text evidence="3 14 15">Cofactor biosynthesis; coenzyme A biosynthesis; CoA from (R)-pantothenate: step 1/5.</text>
</comment>
<dbReference type="CDD" id="cd02025">
    <property type="entry name" value="PanK"/>
    <property type="match status" value="1"/>
</dbReference>
<organism evidence="18 19">
    <name type="scientific">Arthrobacter oryzae</name>
    <dbReference type="NCBI Taxonomy" id="409290"/>
    <lineage>
        <taxon>Bacteria</taxon>
        <taxon>Bacillati</taxon>
        <taxon>Actinomycetota</taxon>
        <taxon>Actinomycetes</taxon>
        <taxon>Micrococcales</taxon>
        <taxon>Micrococcaceae</taxon>
        <taxon>Arthrobacter</taxon>
    </lineage>
</organism>
<comment type="subcellular location">
    <subcellularLocation>
        <location evidence="2 14 15">Cytoplasm</location>
    </subcellularLocation>
</comment>
<evidence type="ECO:0000256" key="2">
    <source>
        <dbReference type="ARBA" id="ARBA00004496"/>
    </source>
</evidence>
<dbReference type="InterPro" id="IPR004566">
    <property type="entry name" value="PanK"/>
</dbReference>
<evidence type="ECO:0000256" key="6">
    <source>
        <dbReference type="ARBA" id="ARBA00015080"/>
    </source>
</evidence>
<evidence type="ECO:0000259" key="17">
    <source>
        <dbReference type="Pfam" id="PF00485"/>
    </source>
</evidence>
<dbReference type="GO" id="GO:0005524">
    <property type="term" value="F:ATP binding"/>
    <property type="evidence" value="ECO:0007669"/>
    <property type="project" value="UniProtKB-UniRule"/>
</dbReference>
<evidence type="ECO:0000256" key="10">
    <source>
        <dbReference type="ARBA" id="ARBA00022777"/>
    </source>
</evidence>
<evidence type="ECO:0000256" key="5">
    <source>
        <dbReference type="ARBA" id="ARBA00012102"/>
    </source>
</evidence>
<evidence type="ECO:0000256" key="14">
    <source>
        <dbReference type="HAMAP-Rule" id="MF_00215"/>
    </source>
</evidence>
<evidence type="ECO:0000256" key="11">
    <source>
        <dbReference type="ARBA" id="ARBA00022840"/>
    </source>
</evidence>
<dbReference type="NCBIfam" id="TIGR00554">
    <property type="entry name" value="panK_bact"/>
    <property type="match status" value="1"/>
</dbReference>
<dbReference type="GO" id="GO:0015937">
    <property type="term" value="P:coenzyme A biosynthetic process"/>
    <property type="evidence" value="ECO:0007669"/>
    <property type="project" value="UniProtKB-UniRule"/>
</dbReference>
<evidence type="ECO:0000256" key="15">
    <source>
        <dbReference type="RuleBase" id="RU003530"/>
    </source>
</evidence>
<accession>A0A495EU78</accession>
<reference evidence="18 19" key="1">
    <citation type="submission" date="2018-10" db="EMBL/GenBank/DDBJ databases">
        <title>Genomic Encyclopedia of Type Strains, Phase IV (KMG-IV): sequencing the most valuable type-strain genomes for metagenomic binning, comparative biology and taxonomic classification.</title>
        <authorList>
            <person name="Goeker M."/>
        </authorList>
    </citation>
    <scope>NUCLEOTIDE SEQUENCE [LARGE SCALE GENOMIC DNA]</scope>
    <source>
        <strain evidence="18 19">DSM 25586</strain>
    </source>
</reference>
<evidence type="ECO:0000256" key="13">
    <source>
        <dbReference type="ARBA" id="ARBA00032866"/>
    </source>
</evidence>
<feature type="domain" description="Phosphoribulokinase/uridine kinase" evidence="17">
    <location>
        <begin position="130"/>
        <end position="273"/>
    </location>
</feature>
<dbReference type="InterPro" id="IPR027417">
    <property type="entry name" value="P-loop_NTPase"/>
</dbReference>
<evidence type="ECO:0000256" key="7">
    <source>
        <dbReference type="ARBA" id="ARBA00022490"/>
    </source>
</evidence>
<comment type="catalytic activity">
    <reaction evidence="1 14 15">
        <text>(R)-pantothenate + ATP = (R)-4'-phosphopantothenate + ADP + H(+)</text>
        <dbReference type="Rhea" id="RHEA:16373"/>
        <dbReference type="ChEBI" id="CHEBI:10986"/>
        <dbReference type="ChEBI" id="CHEBI:15378"/>
        <dbReference type="ChEBI" id="CHEBI:29032"/>
        <dbReference type="ChEBI" id="CHEBI:30616"/>
        <dbReference type="ChEBI" id="CHEBI:456216"/>
        <dbReference type="EC" id="2.7.1.33"/>
    </reaction>
</comment>
<evidence type="ECO:0000256" key="3">
    <source>
        <dbReference type="ARBA" id="ARBA00005225"/>
    </source>
</evidence>
<evidence type="ECO:0000256" key="8">
    <source>
        <dbReference type="ARBA" id="ARBA00022679"/>
    </source>
</evidence>
<dbReference type="EC" id="2.7.1.33" evidence="5 14"/>
<feature type="region of interest" description="Disordered" evidence="16">
    <location>
        <begin position="1"/>
        <end position="20"/>
    </location>
</feature>
<dbReference type="EMBL" id="RBIR01000002">
    <property type="protein sequence ID" value="RKR20545.1"/>
    <property type="molecule type" value="Genomic_DNA"/>
</dbReference>
<name>A0A495EU78_9MICC</name>
<dbReference type="Proteomes" id="UP000276055">
    <property type="component" value="Unassembled WGS sequence"/>
</dbReference>
<dbReference type="AlphaFoldDB" id="A0A495EU78"/>
<keyword evidence="10 14" id="KW-0418">Kinase</keyword>